<feature type="region of interest" description="Disordered" evidence="1">
    <location>
        <begin position="252"/>
        <end position="271"/>
    </location>
</feature>
<dbReference type="InterPro" id="IPR050155">
    <property type="entry name" value="HAD-like_hydrolase_sf"/>
</dbReference>
<dbReference type="EMBL" id="VXMH01000098">
    <property type="protein sequence ID" value="MYC96872.1"/>
    <property type="molecule type" value="Genomic_DNA"/>
</dbReference>
<name>A0A6B1DBV6_9CHLR</name>
<organism evidence="2">
    <name type="scientific">Caldilineaceae bacterium SB0661_bin_32</name>
    <dbReference type="NCBI Taxonomy" id="2605255"/>
    <lineage>
        <taxon>Bacteria</taxon>
        <taxon>Bacillati</taxon>
        <taxon>Chloroflexota</taxon>
        <taxon>Caldilineae</taxon>
        <taxon>Caldilineales</taxon>
        <taxon>Caldilineaceae</taxon>
    </lineage>
</organism>
<dbReference type="GO" id="GO:0008967">
    <property type="term" value="F:phosphoglycolate phosphatase activity"/>
    <property type="evidence" value="ECO:0007669"/>
    <property type="project" value="TreeGrafter"/>
</dbReference>
<dbReference type="CDD" id="cd01427">
    <property type="entry name" value="HAD_like"/>
    <property type="match status" value="1"/>
</dbReference>
<dbReference type="AlphaFoldDB" id="A0A6B1DBV6"/>
<comment type="caution">
    <text evidence="2">The sequence shown here is derived from an EMBL/GenBank/DDBJ whole genome shotgun (WGS) entry which is preliminary data.</text>
</comment>
<dbReference type="SUPFAM" id="SSF56784">
    <property type="entry name" value="HAD-like"/>
    <property type="match status" value="1"/>
</dbReference>
<dbReference type="SFLD" id="SFLDS00003">
    <property type="entry name" value="Haloacid_Dehalogenase"/>
    <property type="match status" value="1"/>
</dbReference>
<protein>
    <submittedName>
        <fullName evidence="2">HAD family hydrolase</fullName>
    </submittedName>
</protein>
<dbReference type="NCBIfam" id="TIGR01549">
    <property type="entry name" value="HAD-SF-IA-v1"/>
    <property type="match status" value="1"/>
</dbReference>
<proteinExistence type="predicted"/>
<dbReference type="InterPro" id="IPR006439">
    <property type="entry name" value="HAD-SF_hydro_IA"/>
</dbReference>
<keyword evidence="2" id="KW-0378">Hydrolase</keyword>
<dbReference type="Pfam" id="PF00702">
    <property type="entry name" value="Hydrolase"/>
    <property type="match status" value="1"/>
</dbReference>
<dbReference type="PANTHER" id="PTHR43434:SF22">
    <property type="entry name" value="PHOSPHOGLYCOLATE PHOSPHATASE"/>
    <property type="match status" value="1"/>
</dbReference>
<gene>
    <name evidence="2" type="ORF">F4X14_18040</name>
</gene>
<dbReference type="InterPro" id="IPR023198">
    <property type="entry name" value="PGP-like_dom2"/>
</dbReference>
<dbReference type="InterPro" id="IPR023214">
    <property type="entry name" value="HAD_sf"/>
</dbReference>
<sequence length="271" mass="28785">MGLVHFGEHRFDAKLVAFDKDGTLFDFNASWRRTFLQAVESLLAPLSNRTQIRAALYRALGFDAVAGTFNEDGPFAADTSEATVRAAATALLQLSDPPLPWDECEELVRRRFAPILADPVDLSPVTALAPLFSSLHENCVRVAVITSDDSGPTEAALARFRLSRFVDFIACGDGAFRHKPAPDPLLAAAKAVDVSMAETVVVGDAQADLRMARSAGAGLAVGVLTGVGSRSTLGPLADLILDSVSEIRVVVSPPGEQPPVPDHSSDRPDEP</sequence>
<dbReference type="InterPro" id="IPR036412">
    <property type="entry name" value="HAD-like_sf"/>
</dbReference>
<dbReference type="PANTHER" id="PTHR43434">
    <property type="entry name" value="PHOSPHOGLYCOLATE PHOSPHATASE"/>
    <property type="match status" value="1"/>
</dbReference>
<reference evidence="2" key="1">
    <citation type="submission" date="2019-09" db="EMBL/GenBank/DDBJ databases">
        <title>Characterisation of the sponge microbiome using genome-centric metagenomics.</title>
        <authorList>
            <person name="Engelberts J.P."/>
            <person name="Robbins S.J."/>
            <person name="De Goeij J.M."/>
            <person name="Aranda M."/>
            <person name="Bell S.C."/>
            <person name="Webster N.S."/>
        </authorList>
    </citation>
    <scope>NUCLEOTIDE SEQUENCE</scope>
    <source>
        <strain evidence="2">SB0661_bin_32</strain>
    </source>
</reference>
<dbReference type="GO" id="GO:0006281">
    <property type="term" value="P:DNA repair"/>
    <property type="evidence" value="ECO:0007669"/>
    <property type="project" value="TreeGrafter"/>
</dbReference>
<dbReference type="Gene3D" id="1.10.150.240">
    <property type="entry name" value="Putative phosphatase, domain 2"/>
    <property type="match status" value="1"/>
</dbReference>
<accession>A0A6B1DBV6</accession>
<dbReference type="Gene3D" id="3.40.50.1000">
    <property type="entry name" value="HAD superfamily/HAD-like"/>
    <property type="match status" value="1"/>
</dbReference>
<evidence type="ECO:0000313" key="2">
    <source>
        <dbReference type="EMBL" id="MYC96872.1"/>
    </source>
</evidence>
<dbReference type="SFLD" id="SFLDG01129">
    <property type="entry name" value="C1.5:_HAD__Beta-PGM__Phosphata"/>
    <property type="match status" value="1"/>
</dbReference>
<evidence type="ECO:0000256" key="1">
    <source>
        <dbReference type="SAM" id="MobiDB-lite"/>
    </source>
</evidence>